<comment type="caution">
    <text evidence="1">The sequence shown here is derived from an EMBL/GenBank/DDBJ whole genome shotgun (WGS) entry which is preliminary data.</text>
</comment>
<dbReference type="Proteomes" id="UP001499978">
    <property type="component" value="Unassembled WGS sequence"/>
</dbReference>
<evidence type="ECO:0000313" key="1">
    <source>
        <dbReference type="EMBL" id="GAA2521002.1"/>
    </source>
</evidence>
<gene>
    <name evidence="1" type="ORF">GCM10010201_18390</name>
</gene>
<dbReference type="EMBL" id="BAAARY010000006">
    <property type="protein sequence ID" value="GAA2521002.1"/>
    <property type="molecule type" value="Genomic_DNA"/>
</dbReference>
<organism evidence="1 2">
    <name type="scientific">Pilimelia columellifera subsp. columellifera</name>
    <dbReference type="NCBI Taxonomy" id="706583"/>
    <lineage>
        <taxon>Bacteria</taxon>
        <taxon>Bacillati</taxon>
        <taxon>Actinomycetota</taxon>
        <taxon>Actinomycetes</taxon>
        <taxon>Micromonosporales</taxon>
        <taxon>Micromonosporaceae</taxon>
        <taxon>Pilimelia</taxon>
    </lineage>
</organism>
<name>A0ABN3NFU6_9ACTN</name>
<accession>A0ABN3NFU6</accession>
<evidence type="ECO:0000313" key="2">
    <source>
        <dbReference type="Proteomes" id="UP001499978"/>
    </source>
</evidence>
<proteinExistence type="predicted"/>
<sequence>MKAMGTWLVSIDLPIEAASPGEAVDQFWTYVRELGPSELPVFVAPTDDELAMLAYVQGEQVNLDPEEAP</sequence>
<protein>
    <submittedName>
        <fullName evidence="1">Uncharacterized protein</fullName>
    </submittedName>
</protein>
<keyword evidence="2" id="KW-1185">Reference proteome</keyword>
<reference evidence="1 2" key="1">
    <citation type="journal article" date="2019" name="Int. J. Syst. Evol. Microbiol.">
        <title>The Global Catalogue of Microorganisms (GCM) 10K type strain sequencing project: providing services to taxonomists for standard genome sequencing and annotation.</title>
        <authorList>
            <consortium name="The Broad Institute Genomics Platform"/>
            <consortium name="The Broad Institute Genome Sequencing Center for Infectious Disease"/>
            <person name="Wu L."/>
            <person name="Ma J."/>
        </authorList>
    </citation>
    <scope>NUCLEOTIDE SEQUENCE [LARGE SCALE GENOMIC DNA]</scope>
    <source>
        <strain evidence="1 2">JCM 3367</strain>
    </source>
</reference>